<evidence type="ECO:0000259" key="1">
    <source>
        <dbReference type="Pfam" id="PF07435"/>
    </source>
</evidence>
<reference evidence="2 3" key="1">
    <citation type="submission" date="2023-03" db="EMBL/GenBank/DDBJ databases">
        <title>Bacillus Genome Sequencing.</title>
        <authorList>
            <person name="Dunlap C."/>
        </authorList>
    </citation>
    <scope>NUCLEOTIDE SEQUENCE [LARGE SCALE GENOMIC DNA]</scope>
    <source>
        <strain evidence="2 3">B-59205</strain>
    </source>
</reference>
<evidence type="ECO:0000313" key="3">
    <source>
        <dbReference type="Proteomes" id="UP001344888"/>
    </source>
</evidence>
<sequence>MKYIEHIKSVILFLLIALSMALTFLTWNYRPKYQTIEDIQIEHITLGEQKVLNRVVKPYRLLFKAEEDFTGTVSSEVIDALMDEFSNMEANDLTLINHNLADDKLNEMLRAPNRMTLLFQADIPMPTFASILPFHDNKDIPETTFDRIIIDWSQLTVAGQLQFLFINADNRTLYRSFVKVYDKAAFKRNFIDRAAKLDSYMEIERPGTTSLYVLTNPTEILPYTYSVGTISTDLLKKILFTDPNIVQRNIESAQTEKYTDGMSLMRLDAQNQSIHYVYPPAESLSPIAASILIKDSIDFLNEHGGITEDYRFAAMNYQKHIIDYRMFFEDLPVYSDTTFTRISTTWGDNRIFRYRRPYYVFDMNLPDDKAAKELASGPQIIEQIQSNLKTDINEIDDLVIGYYLVHDADAQLITLEPNWFMLTESGWERLTPERSGGAEYGLE</sequence>
<proteinExistence type="predicted"/>
<accession>A0AAW9NV93</accession>
<feature type="domain" description="Regulatory protein YycH" evidence="1">
    <location>
        <begin position="5"/>
        <end position="443"/>
    </location>
</feature>
<dbReference type="CDD" id="cd15787">
    <property type="entry name" value="YycH_N"/>
    <property type="match status" value="1"/>
</dbReference>
<dbReference type="Gene3D" id="3.30.310.160">
    <property type="entry name" value="YycH protein, domain 2"/>
    <property type="match status" value="1"/>
</dbReference>
<gene>
    <name evidence="2" type="primary">yycH</name>
    <name evidence="2" type="ORF">P9B03_08150</name>
</gene>
<dbReference type="EMBL" id="JARSFG010000011">
    <property type="protein sequence ID" value="MEC1178450.1"/>
    <property type="molecule type" value="Genomic_DNA"/>
</dbReference>
<name>A0AAW9NV93_9BACL</name>
<comment type="caution">
    <text evidence="2">The sequence shown here is derived from an EMBL/GenBank/DDBJ whole genome shotgun (WGS) entry which is preliminary data.</text>
</comment>
<dbReference type="InterPro" id="IPR042274">
    <property type="entry name" value="YycH/YycI_2"/>
</dbReference>
<dbReference type="AlphaFoldDB" id="A0AAW9NV93"/>
<dbReference type="Gene3D" id="3.10.450.310">
    <property type="match status" value="1"/>
</dbReference>
<dbReference type="RefSeq" id="WP_326122965.1">
    <property type="nucleotide sequence ID" value="NZ_JARSFG010000011.1"/>
</dbReference>
<protein>
    <submittedName>
        <fullName evidence="2">Two-component system activity regulator YycH</fullName>
    </submittedName>
</protein>
<dbReference type="Pfam" id="PF07435">
    <property type="entry name" value="YycH"/>
    <property type="match status" value="1"/>
</dbReference>
<dbReference type="InterPro" id="IPR009996">
    <property type="entry name" value="YycH"/>
</dbReference>
<organism evidence="2 3">
    <name type="scientific">Metasolibacillus meyeri</name>
    <dbReference type="NCBI Taxonomy" id="1071052"/>
    <lineage>
        <taxon>Bacteria</taxon>
        <taxon>Bacillati</taxon>
        <taxon>Bacillota</taxon>
        <taxon>Bacilli</taxon>
        <taxon>Bacillales</taxon>
        <taxon>Caryophanaceae</taxon>
        <taxon>Metasolibacillus</taxon>
    </lineage>
</organism>
<evidence type="ECO:0000313" key="2">
    <source>
        <dbReference type="EMBL" id="MEC1178450.1"/>
    </source>
</evidence>
<keyword evidence="3" id="KW-1185">Reference proteome</keyword>
<dbReference type="Proteomes" id="UP001344888">
    <property type="component" value="Unassembled WGS sequence"/>
</dbReference>